<dbReference type="Proteomes" id="UP000230709">
    <property type="component" value="Chromosome"/>
</dbReference>
<evidence type="ECO:0000256" key="7">
    <source>
        <dbReference type="ARBA" id="ARBA00022989"/>
    </source>
</evidence>
<dbReference type="KEGG" id="mtw:CQW49_02445"/>
<comment type="caution">
    <text evidence="9">Lacks conserved residue(s) required for the propagation of feature annotation.</text>
</comment>
<dbReference type="NCBIfam" id="TIGR00380">
    <property type="entry name" value="cobal_cbiB"/>
    <property type="match status" value="1"/>
</dbReference>
<evidence type="ECO:0000313" key="10">
    <source>
        <dbReference type="EMBL" id="ATQ66880.1"/>
    </source>
</evidence>
<reference evidence="11" key="1">
    <citation type="submission" date="2017-10" db="EMBL/GenBank/DDBJ databases">
        <title>Completed PacBio SMRT sequence of Methylosinus trichosporium OB3b reveals presence of a third large plasmid.</title>
        <authorList>
            <person name="Charles T.C."/>
            <person name="Lynch M.D.J."/>
            <person name="Heil J.R."/>
            <person name="Cheng J."/>
        </authorList>
    </citation>
    <scope>NUCLEOTIDE SEQUENCE [LARGE SCALE GENOMIC DNA]</scope>
    <source>
        <strain evidence="11">OB3b</strain>
    </source>
</reference>
<dbReference type="GO" id="GO:0009236">
    <property type="term" value="P:cobalamin biosynthetic process"/>
    <property type="evidence" value="ECO:0007669"/>
    <property type="project" value="UniProtKB-UniRule"/>
</dbReference>
<dbReference type="EMBL" id="CP023737">
    <property type="protein sequence ID" value="ATQ66880.1"/>
    <property type="molecule type" value="Genomic_DNA"/>
</dbReference>
<feature type="transmembrane region" description="Helical" evidence="9">
    <location>
        <begin position="287"/>
        <end position="306"/>
    </location>
</feature>
<keyword evidence="6 9" id="KW-0812">Transmembrane</keyword>
<protein>
    <recommendedName>
        <fullName evidence="9">Cobalamin biosynthesis protein CobD</fullName>
    </recommendedName>
</protein>
<dbReference type="GO" id="GO:0015420">
    <property type="term" value="F:ABC-type vitamin B12 transporter activity"/>
    <property type="evidence" value="ECO:0007669"/>
    <property type="project" value="UniProtKB-UniRule"/>
</dbReference>
<organism evidence="10 11">
    <name type="scientific">Methylosinus trichosporium (strain ATCC 35070 / NCIMB 11131 / UNIQEM 75 / OB3b)</name>
    <dbReference type="NCBI Taxonomy" id="595536"/>
    <lineage>
        <taxon>Bacteria</taxon>
        <taxon>Pseudomonadati</taxon>
        <taxon>Pseudomonadota</taxon>
        <taxon>Alphaproteobacteria</taxon>
        <taxon>Hyphomicrobiales</taxon>
        <taxon>Methylocystaceae</taxon>
        <taxon>Methylosinus</taxon>
    </lineage>
</organism>
<sequence length="309" mass="32048">MSRLALAALVLEATVGYPDRLHRRIPHPVAHVGAAISALERRWNRPERSEAARRLSGVAAFALVAGGAAVAGALATRAAGRGPLGQGALALLATTGLAQRSLHDHVAAVRRQLEAGDLAEARLAVGRIVGRDVEGLDAEGVAAAALESLAESFNDGVVAPAFWLAVGGLPGLFAYKAVNTADSLIGHKEPRWRSFGWASARADDAMNLVPARLAGALIALAGGGGWRTMLRDARKHASPNAGWPEAAMAGALGVRLGGAASYDGVRVERPLFGEGRAPDARDLRRGMGVYVGACGLLWLLAAGAAWRRR</sequence>
<comment type="function">
    <text evidence="9">Converts cobyric acid to cobinamide by the addition of aminopropanol on the F carboxylic group.</text>
</comment>
<dbReference type="InterPro" id="IPR004485">
    <property type="entry name" value="Cobalamin_biosynth_CobD/CbiB"/>
</dbReference>
<name>A0A2D2CVX9_METT3</name>
<dbReference type="PANTHER" id="PTHR34308:SF1">
    <property type="entry name" value="COBALAMIN BIOSYNTHESIS PROTEIN CBIB"/>
    <property type="match status" value="1"/>
</dbReference>
<evidence type="ECO:0000256" key="5">
    <source>
        <dbReference type="ARBA" id="ARBA00022573"/>
    </source>
</evidence>
<proteinExistence type="inferred from homology"/>
<comment type="pathway">
    <text evidence="2 9">Cofactor biosynthesis; adenosylcobalamin biosynthesis.</text>
</comment>
<evidence type="ECO:0000256" key="1">
    <source>
        <dbReference type="ARBA" id="ARBA00004651"/>
    </source>
</evidence>
<dbReference type="UniPathway" id="UPA00148"/>
<evidence type="ECO:0000313" key="11">
    <source>
        <dbReference type="Proteomes" id="UP000230709"/>
    </source>
</evidence>
<keyword evidence="8 9" id="KW-0472">Membrane</keyword>
<evidence type="ECO:0000256" key="4">
    <source>
        <dbReference type="ARBA" id="ARBA00022475"/>
    </source>
</evidence>
<accession>A0A2D2CVX9</accession>
<keyword evidence="11" id="KW-1185">Reference proteome</keyword>
<comment type="similarity">
    <text evidence="3 9">Belongs to the CobD/CbiB family.</text>
</comment>
<evidence type="ECO:0000256" key="2">
    <source>
        <dbReference type="ARBA" id="ARBA00004953"/>
    </source>
</evidence>
<dbReference type="GO" id="GO:0005886">
    <property type="term" value="C:plasma membrane"/>
    <property type="evidence" value="ECO:0007669"/>
    <property type="project" value="UniProtKB-SubCell"/>
</dbReference>
<dbReference type="AlphaFoldDB" id="A0A2D2CVX9"/>
<evidence type="ECO:0000256" key="6">
    <source>
        <dbReference type="ARBA" id="ARBA00022692"/>
    </source>
</evidence>
<keyword evidence="5 9" id="KW-0169">Cobalamin biosynthesis</keyword>
<evidence type="ECO:0000256" key="9">
    <source>
        <dbReference type="HAMAP-Rule" id="MF_00024"/>
    </source>
</evidence>
<evidence type="ECO:0000256" key="8">
    <source>
        <dbReference type="ARBA" id="ARBA00023136"/>
    </source>
</evidence>
<gene>
    <name evidence="9 10" type="primary">cobD</name>
    <name evidence="10" type="ORF">CQW49_02445</name>
</gene>
<dbReference type="RefSeq" id="WP_003609723.1">
    <property type="nucleotide sequence ID" value="NZ_ADVE02000001.1"/>
</dbReference>
<dbReference type="PANTHER" id="PTHR34308">
    <property type="entry name" value="COBALAMIN BIOSYNTHESIS PROTEIN CBIB"/>
    <property type="match status" value="1"/>
</dbReference>
<keyword evidence="4 9" id="KW-1003">Cell membrane</keyword>
<dbReference type="HAMAP" id="MF_00024">
    <property type="entry name" value="CobD_CbiB"/>
    <property type="match status" value="1"/>
</dbReference>
<dbReference type="GO" id="GO:0048472">
    <property type="term" value="F:threonine-phosphate decarboxylase activity"/>
    <property type="evidence" value="ECO:0007669"/>
    <property type="project" value="InterPro"/>
</dbReference>
<comment type="subcellular location">
    <subcellularLocation>
        <location evidence="1 9">Cell membrane</location>
        <topology evidence="1 9">Multi-pass membrane protein</topology>
    </subcellularLocation>
</comment>
<dbReference type="STRING" id="595536.GCA_000178815_00456"/>
<dbReference type="Pfam" id="PF03186">
    <property type="entry name" value="CobD_Cbib"/>
    <property type="match status" value="1"/>
</dbReference>
<keyword evidence="7 9" id="KW-1133">Transmembrane helix</keyword>
<evidence type="ECO:0000256" key="3">
    <source>
        <dbReference type="ARBA" id="ARBA00006263"/>
    </source>
</evidence>